<dbReference type="EMBL" id="GGEC01070082">
    <property type="protein sequence ID" value="MBX50566.1"/>
    <property type="molecule type" value="Transcribed_RNA"/>
</dbReference>
<feature type="transmembrane region" description="Helical" evidence="1">
    <location>
        <begin position="20"/>
        <end position="35"/>
    </location>
</feature>
<evidence type="ECO:0000256" key="1">
    <source>
        <dbReference type="SAM" id="Phobius"/>
    </source>
</evidence>
<organism evidence="2">
    <name type="scientific">Rhizophora mucronata</name>
    <name type="common">Asiatic mangrove</name>
    <dbReference type="NCBI Taxonomy" id="61149"/>
    <lineage>
        <taxon>Eukaryota</taxon>
        <taxon>Viridiplantae</taxon>
        <taxon>Streptophyta</taxon>
        <taxon>Embryophyta</taxon>
        <taxon>Tracheophyta</taxon>
        <taxon>Spermatophyta</taxon>
        <taxon>Magnoliopsida</taxon>
        <taxon>eudicotyledons</taxon>
        <taxon>Gunneridae</taxon>
        <taxon>Pentapetalae</taxon>
        <taxon>rosids</taxon>
        <taxon>fabids</taxon>
        <taxon>Malpighiales</taxon>
        <taxon>Rhizophoraceae</taxon>
        <taxon>Rhizophora</taxon>
    </lineage>
</organism>
<name>A0A2P2P728_RHIMU</name>
<keyword evidence="1" id="KW-1133">Transmembrane helix</keyword>
<protein>
    <submittedName>
        <fullName evidence="2">Uncharacterized protein</fullName>
    </submittedName>
</protein>
<keyword evidence="1" id="KW-0812">Transmembrane</keyword>
<reference evidence="2" key="1">
    <citation type="submission" date="2018-02" db="EMBL/GenBank/DDBJ databases">
        <title>Rhizophora mucronata_Transcriptome.</title>
        <authorList>
            <person name="Meera S.P."/>
            <person name="Sreeshan A."/>
            <person name="Augustine A."/>
        </authorList>
    </citation>
    <scope>NUCLEOTIDE SEQUENCE</scope>
    <source>
        <tissue evidence="2">Leaf</tissue>
    </source>
</reference>
<dbReference type="AlphaFoldDB" id="A0A2P2P728"/>
<accession>A0A2P2P728</accession>
<proteinExistence type="predicted"/>
<sequence length="36" mass="4200">MKYSLNKLGKRINMGRIHWFHARLLLILGGIFLSVC</sequence>
<keyword evidence="1" id="KW-0472">Membrane</keyword>
<evidence type="ECO:0000313" key="2">
    <source>
        <dbReference type="EMBL" id="MBX50566.1"/>
    </source>
</evidence>